<dbReference type="GO" id="GO:0005506">
    <property type="term" value="F:iron ion binding"/>
    <property type="evidence" value="ECO:0007669"/>
    <property type="project" value="InterPro"/>
</dbReference>
<evidence type="ECO:0000256" key="9">
    <source>
        <dbReference type="ARBA" id="ARBA00022989"/>
    </source>
</evidence>
<evidence type="ECO:0000256" key="12">
    <source>
        <dbReference type="ARBA" id="ARBA00023136"/>
    </source>
</evidence>
<dbReference type="InterPro" id="IPR006694">
    <property type="entry name" value="Fatty_acid_hydroxylase"/>
</dbReference>
<keyword evidence="4 14" id="KW-0812">Transmembrane</keyword>
<feature type="transmembrane region" description="Helical" evidence="14">
    <location>
        <begin position="49"/>
        <end position="75"/>
    </location>
</feature>
<keyword evidence="5" id="KW-0479">Metal-binding</keyword>
<accession>A0A6J6AUA1</accession>
<evidence type="ECO:0000256" key="2">
    <source>
        <dbReference type="ARBA" id="ARBA00004477"/>
    </source>
</evidence>
<evidence type="ECO:0000256" key="11">
    <source>
        <dbReference type="ARBA" id="ARBA00023098"/>
    </source>
</evidence>
<evidence type="ECO:0000256" key="14">
    <source>
        <dbReference type="SAM" id="Phobius"/>
    </source>
</evidence>
<keyword evidence="10" id="KW-0560">Oxidoreductase</keyword>
<keyword evidence="6" id="KW-0256">Endoplasmic reticulum</keyword>
<dbReference type="PANTHER" id="PTHR12863">
    <property type="entry name" value="FATTY ACID HYDROXYLASE"/>
    <property type="match status" value="1"/>
</dbReference>
<evidence type="ECO:0000256" key="4">
    <source>
        <dbReference type="ARBA" id="ARBA00022692"/>
    </source>
</evidence>
<keyword evidence="13" id="KW-0275">Fatty acid biosynthesis</keyword>
<dbReference type="GO" id="GO:0006633">
    <property type="term" value="P:fatty acid biosynthetic process"/>
    <property type="evidence" value="ECO:0007669"/>
    <property type="project" value="UniProtKB-KW"/>
</dbReference>
<dbReference type="EMBL" id="CAEZSF010000007">
    <property type="protein sequence ID" value="CAB4530115.1"/>
    <property type="molecule type" value="Genomic_DNA"/>
</dbReference>
<evidence type="ECO:0000313" key="16">
    <source>
        <dbReference type="EMBL" id="CAB4530115.1"/>
    </source>
</evidence>
<comment type="cofactor">
    <cofactor evidence="1">
        <name>Zn(2+)</name>
        <dbReference type="ChEBI" id="CHEBI:29105"/>
    </cofactor>
</comment>
<evidence type="ECO:0000256" key="5">
    <source>
        <dbReference type="ARBA" id="ARBA00022723"/>
    </source>
</evidence>
<dbReference type="PANTHER" id="PTHR12863:SF1">
    <property type="entry name" value="FATTY ACID 2-HYDROXYLASE"/>
    <property type="match status" value="1"/>
</dbReference>
<evidence type="ECO:0000256" key="1">
    <source>
        <dbReference type="ARBA" id="ARBA00001947"/>
    </source>
</evidence>
<keyword evidence="12 14" id="KW-0472">Membrane</keyword>
<evidence type="ECO:0000256" key="7">
    <source>
        <dbReference type="ARBA" id="ARBA00022832"/>
    </source>
</evidence>
<dbReference type="InterPro" id="IPR014430">
    <property type="entry name" value="Scs7"/>
</dbReference>
<evidence type="ECO:0000256" key="6">
    <source>
        <dbReference type="ARBA" id="ARBA00022824"/>
    </source>
</evidence>
<keyword evidence="7" id="KW-0276">Fatty acid metabolism</keyword>
<feature type="transmembrane region" description="Helical" evidence="14">
    <location>
        <begin position="81"/>
        <end position="103"/>
    </location>
</feature>
<protein>
    <submittedName>
        <fullName evidence="16">Unannotated protein</fullName>
    </submittedName>
</protein>
<evidence type="ECO:0000256" key="3">
    <source>
        <dbReference type="ARBA" id="ARBA00022516"/>
    </source>
</evidence>
<dbReference type="GO" id="GO:0080132">
    <property type="term" value="F:fatty acid 2-hydroxylase activity"/>
    <property type="evidence" value="ECO:0007669"/>
    <property type="project" value="InterPro"/>
</dbReference>
<keyword evidence="8" id="KW-0862">Zinc</keyword>
<evidence type="ECO:0000256" key="13">
    <source>
        <dbReference type="ARBA" id="ARBA00023160"/>
    </source>
</evidence>
<name>A0A6J6AUA1_9ZZZZ</name>
<evidence type="ECO:0000256" key="8">
    <source>
        <dbReference type="ARBA" id="ARBA00022833"/>
    </source>
</evidence>
<reference evidence="16" key="1">
    <citation type="submission" date="2020-05" db="EMBL/GenBank/DDBJ databases">
        <authorList>
            <person name="Chiriac C."/>
            <person name="Salcher M."/>
            <person name="Ghai R."/>
            <person name="Kavagutti S V."/>
        </authorList>
    </citation>
    <scope>NUCLEOTIDE SEQUENCE</scope>
</reference>
<gene>
    <name evidence="16" type="ORF">UFOPK1358_00152</name>
</gene>
<keyword evidence="3" id="KW-0444">Lipid biosynthesis</keyword>
<proteinExistence type="predicted"/>
<keyword evidence="9 14" id="KW-1133">Transmembrane helix</keyword>
<keyword evidence="11" id="KW-0443">Lipid metabolism</keyword>
<comment type="subcellular location">
    <subcellularLocation>
        <location evidence="2">Endoplasmic reticulum membrane</location>
        <topology evidence="2">Multi-pass membrane protein</topology>
    </subcellularLocation>
</comment>
<feature type="transmembrane region" description="Helical" evidence="14">
    <location>
        <begin position="6"/>
        <end position="28"/>
    </location>
</feature>
<evidence type="ECO:0000256" key="10">
    <source>
        <dbReference type="ARBA" id="ARBA00023002"/>
    </source>
</evidence>
<evidence type="ECO:0000259" key="15">
    <source>
        <dbReference type="Pfam" id="PF04116"/>
    </source>
</evidence>
<sequence length="212" mass="24167">MNLVLSLLIGFAAFILGAFLWTFAEYLLHRFAMHELKGKGMMSREHLEHHVRSTWSFSATHILSWIGMLLVGAVLWMPIGWILVGPVAGVSLALGWACGYFFYEYQHAVAHRRAPKNRYQRWVRQNHFQHHFGQPMKNHGVSTLIWDKAFGTCEQPEIVRVPRRLALPWMVQDGELLPEFTGSYILVGALDDSDRLAAIDRARAFASIAPPD</sequence>
<dbReference type="Pfam" id="PF04116">
    <property type="entry name" value="FA_hydroxylase"/>
    <property type="match status" value="1"/>
</dbReference>
<organism evidence="16">
    <name type="scientific">freshwater metagenome</name>
    <dbReference type="NCBI Taxonomy" id="449393"/>
    <lineage>
        <taxon>unclassified sequences</taxon>
        <taxon>metagenomes</taxon>
        <taxon>ecological metagenomes</taxon>
    </lineage>
</organism>
<dbReference type="GO" id="GO:0005789">
    <property type="term" value="C:endoplasmic reticulum membrane"/>
    <property type="evidence" value="ECO:0007669"/>
    <property type="project" value="UniProtKB-SubCell"/>
</dbReference>
<dbReference type="AlphaFoldDB" id="A0A6J6AUA1"/>
<feature type="domain" description="Fatty acid hydroxylase" evidence="15">
    <location>
        <begin position="14"/>
        <end position="152"/>
    </location>
</feature>